<dbReference type="OrthoDB" id="371169at2"/>
<evidence type="ECO:0000313" key="3">
    <source>
        <dbReference type="Proteomes" id="UP000245790"/>
    </source>
</evidence>
<dbReference type="AlphaFoldDB" id="A0A316GHS8"/>
<dbReference type="Gene3D" id="2.30.30.320">
    <property type="entry name" value="DUF1653-like domain"/>
    <property type="match status" value="1"/>
</dbReference>
<dbReference type="Proteomes" id="UP000245790">
    <property type="component" value="Unassembled WGS sequence"/>
</dbReference>
<sequence>MTESIKPGIYRHFKGNEYLVLDTARHSETNEWMVVYQPQYGEKGLWVRPLSMFEESVEVNGQFKPRFEWVCKAN</sequence>
<name>A0A316GHS8_9GAMM</name>
<keyword evidence="3" id="KW-1185">Reference proteome</keyword>
<proteinExistence type="predicted"/>
<dbReference type="Pfam" id="PF07866">
    <property type="entry name" value="DUF1653"/>
    <property type="match status" value="1"/>
</dbReference>
<feature type="domain" description="DUF1653" evidence="1">
    <location>
        <begin position="8"/>
        <end position="68"/>
    </location>
</feature>
<dbReference type="InterPro" id="IPR037135">
    <property type="entry name" value="DUF1653-like_dom_sf"/>
</dbReference>
<dbReference type="EMBL" id="QGGU01000001">
    <property type="protein sequence ID" value="PWK54327.1"/>
    <property type="molecule type" value="Genomic_DNA"/>
</dbReference>
<evidence type="ECO:0000313" key="2">
    <source>
        <dbReference type="EMBL" id="PWK54327.1"/>
    </source>
</evidence>
<evidence type="ECO:0000259" key="1">
    <source>
        <dbReference type="Pfam" id="PF07866"/>
    </source>
</evidence>
<dbReference type="RefSeq" id="WP_109761449.1">
    <property type="nucleotide sequence ID" value="NZ_QGGU01000001.1"/>
</dbReference>
<dbReference type="InterPro" id="IPR023387">
    <property type="entry name" value="DUF1653-like_dom"/>
</dbReference>
<organism evidence="2 3">
    <name type="scientific">Pleionea mediterranea</name>
    <dbReference type="NCBI Taxonomy" id="523701"/>
    <lineage>
        <taxon>Bacteria</taxon>
        <taxon>Pseudomonadati</taxon>
        <taxon>Pseudomonadota</taxon>
        <taxon>Gammaproteobacteria</taxon>
        <taxon>Oceanospirillales</taxon>
        <taxon>Pleioneaceae</taxon>
        <taxon>Pleionea</taxon>
    </lineage>
</organism>
<reference evidence="2 3" key="1">
    <citation type="submission" date="2018-05" db="EMBL/GenBank/DDBJ databases">
        <title>Genomic Encyclopedia of Type Strains, Phase IV (KMG-IV): sequencing the most valuable type-strain genomes for metagenomic binning, comparative biology and taxonomic classification.</title>
        <authorList>
            <person name="Goeker M."/>
        </authorList>
    </citation>
    <scope>NUCLEOTIDE SEQUENCE [LARGE SCALE GENOMIC DNA]</scope>
    <source>
        <strain evidence="2 3">DSM 25350</strain>
    </source>
</reference>
<comment type="caution">
    <text evidence="2">The sequence shown here is derived from an EMBL/GenBank/DDBJ whole genome shotgun (WGS) entry which is preliminary data.</text>
</comment>
<accession>A0A316GHS8</accession>
<gene>
    <name evidence="2" type="ORF">C8D97_101175</name>
</gene>
<protein>
    <submittedName>
        <fullName evidence="2">Uncharacterized protein DUF1653</fullName>
    </submittedName>
</protein>